<organism evidence="1 2">
    <name type="scientific">Morella rubra</name>
    <name type="common">Chinese bayberry</name>
    <dbReference type="NCBI Taxonomy" id="262757"/>
    <lineage>
        <taxon>Eukaryota</taxon>
        <taxon>Viridiplantae</taxon>
        <taxon>Streptophyta</taxon>
        <taxon>Embryophyta</taxon>
        <taxon>Tracheophyta</taxon>
        <taxon>Spermatophyta</taxon>
        <taxon>Magnoliopsida</taxon>
        <taxon>eudicotyledons</taxon>
        <taxon>Gunneridae</taxon>
        <taxon>Pentapetalae</taxon>
        <taxon>rosids</taxon>
        <taxon>fabids</taxon>
        <taxon>Fagales</taxon>
        <taxon>Myricaceae</taxon>
        <taxon>Morella</taxon>
    </lineage>
</organism>
<dbReference type="AlphaFoldDB" id="A0A6A1WBX7"/>
<gene>
    <name evidence="1" type="ORF">CJ030_MR2G007438</name>
</gene>
<name>A0A6A1WBX7_9ROSI</name>
<dbReference type="Proteomes" id="UP000516437">
    <property type="component" value="Chromosome 2"/>
</dbReference>
<protein>
    <submittedName>
        <fullName evidence="1">Uncharacterized protein</fullName>
    </submittedName>
</protein>
<sequence length="74" mass="8378">MGGNYDREVRWEKLAWPFLYADELHFFRSAVPLADNHKPPLDSFPCPNNDGPTGYVATVISVGNGHSRLLNIHR</sequence>
<comment type="caution">
    <text evidence="1">The sequence shown here is derived from an EMBL/GenBank/DDBJ whole genome shotgun (WGS) entry which is preliminary data.</text>
</comment>
<dbReference type="EMBL" id="RXIC02000020">
    <property type="protein sequence ID" value="KAB1222681.1"/>
    <property type="molecule type" value="Genomic_DNA"/>
</dbReference>
<keyword evidence="2" id="KW-1185">Reference proteome</keyword>
<reference evidence="1 2" key="1">
    <citation type="journal article" date="2019" name="Plant Biotechnol. J.">
        <title>The red bayberry genome and genetic basis of sex determination.</title>
        <authorList>
            <person name="Jia H.M."/>
            <person name="Jia H.J."/>
            <person name="Cai Q.L."/>
            <person name="Wang Y."/>
            <person name="Zhao H.B."/>
            <person name="Yang W.F."/>
            <person name="Wang G.Y."/>
            <person name="Li Y.H."/>
            <person name="Zhan D.L."/>
            <person name="Shen Y.T."/>
            <person name="Niu Q.F."/>
            <person name="Chang L."/>
            <person name="Qiu J."/>
            <person name="Zhao L."/>
            <person name="Xie H.B."/>
            <person name="Fu W.Y."/>
            <person name="Jin J."/>
            <person name="Li X.W."/>
            <person name="Jiao Y."/>
            <person name="Zhou C.C."/>
            <person name="Tu T."/>
            <person name="Chai C.Y."/>
            <person name="Gao J.L."/>
            <person name="Fan L.J."/>
            <person name="van de Weg E."/>
            <person name="Wang J.Y."/>
            <person name="Gao Z.S."/>
        </authorList>
    </citation>
    <scope>NUCLEOTIDE SEQUENCE [LARGE SCALE GENOMIC DNA]</scope>
    <source>
        <tissue evidence="1">Leaves</tissue>
    </source>
</reference>
<evidence type="ECO:0000313" key="2">
    <source>
        <dbReference type="Proteomes" id="UP000516437"/>
    </source>
</evidence>
<accession>A0A6A1WBX7</accession>
<proteinExistence type="predicted"/>
<evidence type="ECO:0000313" key="1">
    <source>
        <dbReference type="EMBL" id="KAB1222681.1"/>
    </source>
</evidence>